<dbReference type="KEGG" id="cmar:IMCC12053_2043"/>
<keyword evidence="1" id="KW-1277">Toxin-antitoxin system</keyword>
<keyword evidence="3" id="KW-1185">Reference proteome</keyword>
<accession>A0A0N9ZJX7</accession>
<dbReference type="AlphaFoldDB" id="A0A0N9ZJX7"/>
<proteinExistence type="predicted"/>
<reference evidence="2 3" key="1">
    <citation type="submission" date="2015-05" db="EMBL/GenBank/DDBJ databases">
        <authorList>
            <person name="Wang D.B."/>
            <person name="Wang M."/>
        </authorList>
    </citation>
    <scope>NUCLEOTIDE SEQUENCE [LARGE SCALE GENOMIC DNA]</scope>
    <source>
        <strain evidence="2 3">IMCC 12053</strain>
    </source>
</reference>
<sequence>MVATVKRKTSLTLDAAALDSAKALSINVSAVAEAALVKAIAEVRQQRWLEENASAFAEQSDWHERNGHPLADIIAGSGGASWSR</sequence>
<dbReference type="Proteomes" id="UP000064920">
    <property type="component" value="Chromosome"/>
</dbReference>
<dbReference type="EMBL" id="CP012023">
    <property type="protein sequence ID" value="ALI55990.1"/>
    <property type="molecule type" value="Genomic_DNA"/>
</dbReference>
<evidence type="ECO:0000313" key="2">
    <source>
        <dbReference type="EMBL" id="ALI55990.1"/>
    </source>
</evidence>
<dbReference type="InterPro" id="IPR009956">
    <property type="entry name" value="Post-segregation_anti-tox_CcdA"/>
</dbReference>
<protein>
    <recommendedName>
        <fullName evidence="4">Post-segregation antitoxin CcdA</fullName>
    </recommendedName>
</protein>
<dbReference type="OrthoDB" id="7191115at2"/>
<evidence type="ECO:0000313" key="3">
    <source>
        <dbReference type="Proteomes" id="UP000064920"/>
    </source>
</evidence>
<dbReference type="Pfam" id="PF07362">
    <property type="entry name" value="CcdA"/>
    <property type="match status" value="1"/>
</dbReference>
<dbReference type="STRING" id="1397108.IMCC12053_2043"/>
<dbReference type="PATRIC" id="fig|1397108.4.peg.2089"/>
<gene>
    <name evidence="2" type="ORF">IMCC12053_2043</name>
</gene>
<organism evidence="2 3">
    <name type="scientific">Celeribacter marinus</name>
    <dbReference type="NCBI Taxonomy" id="1397108"/>
    <lineage>
        <taxon>Bacteria</taxon>
        <taxon>Pseudomonadati</taxon>
        <taxon>Pseudomonadota</taxon>
        <taxon>Alphaproteobacteria</taxon>
        <taxon>Rhodobacterales</taxon>
        <taxon>Roseobacteraceae</taxon>
        <taxon>Celeribacter</taxon>
    </lineage>
</organism>
<evidence type="ECO:0000256" key="1">
    <source>
        <dbReference type="ARBA" id="ARBA00022649"/>
    </source>
</evidence>
<evidence type="ECO:0008006" key="4">
    <source>
        <dbReference type="Google" id="ProtNLM"/>
    </source>
</evidence>
<name>A0A0N9ZJX7_9RHOB</name>
<dbReference type="RefSeq" id="WP_062218638.1">
    <property type="nucleotide sequence ID" value="NZ_CP012023.1"/>
</dbReference>